<dbReference type="Pfam" id="PF06042">
    <property type="entry name" value="NTP_transf_6"/>
    <property type="match status" value="1"/>
</dbReference>
<dbReference type="Proteomes" id="UP000679950">
    <property type="component" value="Unassembled WGS sequence"/>
</dbReference>
<keyword evidence="2" id="KW-1185">Reference proteome</keyword>
<reference evidence="1 2" key="1">
    <citation type="submission" date="2021-03" db="EMBL/GenBank/DDBJ databases">
        <title>Antimicrobial resistance genes in bacteria isolated from Japanese honey, and their potential for conferring macrolide and lincosamide resistance in the American foulbrood pathogen Paenibacillus larvae.</title>
        <authorList>
            <person name="Okamoto M."/>
            <person name="Kumagai M."/>
            <person name="Kanamori H."/>
            <person name="Takamatsu D."/>
        </authorList>
    </citation>
    <scope>NUCLEOTIDE SEQUENCE [LARGE SCALE GENOMIC DNA]</scope>
    <source>
        <strain evidence="1 2">J8TS2</strain>
    </source>
</reference>
<evidence type="ECO:0000313" key="2">
    <source>
        <dbReference type="Proteomes" id="UP000679950"/>
    </source>
</evidence>
<accession>A0ABQ4KJN0</accession>
<proteinExistence type="predicted"/>
<dbReference type="RefSeq" id="WP_212966463.1">
    <property type="nucleotide sequence ID" value="NZ_BORB01000020.1"/>
</dbReference>
<comment type="caution">
    <text evidence="1">The sequence shown here is derived from an EMBL/GenBank/DDBJ whole genome shotgun (WGS) entry which is preliminary data.</text>
</comment>
<evidence type="ECO:0008006" key="3">
    <source>
        <dbReference type="Google" id="ProtNLM"/>
    </source>
</evidence>
<dbReference type="PANTHER" id="PTHR39166">
    <property type="entry name" value="BLL1166 PROTEIN"/>
    <property type="match status" value="1"/>
</dbReference>
<organism evidence="1 2">
    <name type="scientific">Lederbergia ruris</name>
    <dbReference type="NCBI Taxonomy" id="217495"/>
    <lineage>
        <taxon>Bacteria</taxon>
        <taxon>Bacillati</taxon>
        <taxon>Bacillota</taxon>
        <taxon>Bacilli</taxon>
        <taxon>Bacillales</taxon>
        <taxon>Bacillaceae</taxon>
        <taxon>Lederbergia</taxon>
    </lineage>
</organism>
<sequence>MLETEEDIIQCIQEDEWMMDILRTVQTLELPDWWICAGFVRSKVWDLLHNFSARTPLPDVDVIYFDPANTCEQMEKEYEKQLNSMSSHIPWSVKNQARMHHVSDMPPYSSSVDGIAKFPETVTALGVKLNGSGHVVLTAPWGVRDVLKMEVRPTTYYLGSKKAVYNQRIAAKKWPEVWPKLKIFDTDGKLSIAHKPNVRKG</sequence>
<evidence type="ECO:0000313" key="1">
    <source>
        <dbReference type="EMBL" id="GIN58165.1"/>
    </source>
</evidence>
<protein>
    <recommendedName>
        <fullName evidence="3">Nucleotidyltransferase family protein</fullName>
    </recommendedName>
</protein>
<dbReference type="PANTHER" id="PTHR39166:SF1">
    <property type="entry name" value="BLL1166 PROTEIN"/>
    <property type="match status" value="1"/>
</dbReference>
<dbReference type="EMBL" id="BORB01000020">
    <property type="protein sequence ID" value="GIN58165.1"/>
    <property type="molecule type" value="Genomic_DNA"/>
</dbReference>
<name>A0ABQ4KJN0_9BACI</name>
<dbReference type="InterPro" id="IPR009267">
    <property type="entry name" value="NTP_transf_6"/>
</dbReference>
<gene>
    <name evidence="1" type="ORF">J8TS2_24840</name>
</gene>